<name>A0AAJ0G7C3_9PEZI</name>
<sequence length="68" mass="8028">MIRKSDPYKAAGDWCDGYVEIMRQVVDRKFIMKECRKYGVHLSGARVLSKELEEPKLEALPYFDLKFE</sequence>
<protein>
    <submittedName>
        <fullName evidence="1">Uncharacterized protein</fullName>
    </submittedName>
</protein>
<reference evidence="1" key="1">
    <citation type="submission" date="2023-04" db="EMBL/GenBank/DDBJ databases">
        <title>Black Yeasts Isolated from many extreme environments.</title>
        <authorList>
            <person name="Coleine C."/>
            <person name="Stajich J.E."/>
            <person name="Selbmann L."/>
        </authorList>
    </citation>
    <scope>NUCLEOTIDE SEQUENCE</scope>
    <source>
        <strain evidence="1">CCFEE 5312</strain>
    </source>
</reference>
<gene>
    <name evidence="1" type="ORF">LTR09_012085</name>
</gene>
<dbReference type="Proteomes" id="UP001271007">
    <property type="component" value="Unassembled WGS sequence"/>
</dbReference>
<dbReference type="AlphaFoldDB" id="A0AAJ0G7C3"/>
<keyword evidence="2" id="KW-1185">Reference proteome</keyword>
<evidence type="ECO:0000313" key="1">
    <source>
        <dbReference type="EMBL" id="KAK3046446.1"/>
    </source>
</evidence>
<comment type="caution">
    <text evidence="1">The sequence shown here is derived from an EMBL/GenBank/DDBJ whole genome shotgun (WGS) entry which is preliminary data.</text>
</comment>
<evidence type="ECO:0000313" key="2">
    <source>
        <dbReference type="Proteomes" id="UP001271007"/>
    </source>
</evidence>
<organism evidence="1 2">
    <name type="scientific">Extremus antarcticus</name>
    <dbReference type="NCBI Taxonomy" id="702011"/>
    <lineage>
        <taxon>Eukaryota</taxon>
        <taxon>Fungi</taxon>
        <taxon>Dikarya</taxon>
        <taxon>Ascomycota</taxon>
        <taxon>Pezizomycotina</taxon>
        <taxon>Dothideomycetes</taxon>
        <taxon>Dothideomycetidae</taxon>
        <taxon>Mycosphaerellales</taxon>
        <taxon>Extremaceae</taxon>
        <taxon>Extremus</taxon>
    </lineage>
</organism>
<proteinExistence type="predicted"/>
<dbReference type="EMBL" id="JAWDJX010000092">
    <property type="protein sequence ID" value="KAK3046446.1"/>
    <property type="molecule type" value="Genomic_DNA"/>
</dbReference>
<accession>A0AAJ0G7C3</accession>